<name>A0A495J426_9SPHI</name>
<evidence type="ECO:0000313" key="1">
    <source>
        <dbReference type="EMBL" id="RKR83342.1"/>
    </source>
</evidence>
<organism evidence="1 2">
    <name type="scientific">Mucilaginibacter gracilis</name>
    <dbReference type="NCBI Taxonomy" id="423350"/>
    <lineage>
        <taxon>Bacteria</taxon>
        <taxon>Pseudomonadati</taxon>
        <taxon>Bacteroidota</taxon>
        <taxon>Sphingobacteriia</taxon>
        <taxon>Sphingobacteriales</taxon>
        <taxon>Sphingobacteriaceae</taxon>
        <taxon>Mucilaginibacter</taxon>
    </lineage>
</organism>
<dbReference type="EMBL" id="RBKU01000001">
    <property type="protein sequence ID" value="RKR83342.1"/>
    <property type="molecule type" value="Genomic_DNA"/>
</dbReference>
<comment type="caution">
    <text evidence="1">The sequence shown here is derived from an EMBL/GenBank/DDBJ whole genome shotgun (WGS) entry which is preliminary data.</text>
</comment>
<dbReference type="RefSeq" id="WP_121198854.1">
    <property type="nucleotide sequence ID" value="NZ_RBKU01000001.1"/>
</dbReference>
<reference evidence="1 2" key="1">
    <citation type="submission" date="2018-10" db="EMBL/GenBank/DDBJ databases">
        <title>Genomic Encyclopedia of Archaeal and Bacterial Type Strains, Phase II (KMG-II): from individual species to whole genera.</title>
        <authorList>
            <person name="Goeker M."/>
        </authorList>
    </citation>
    <scope>NUCLEOTIDE SEQUENCE [LARGE SCALE GENOMIC DNA]</scope>
    <source>
        <strain evidence="1 2">DSM 18602</strain>
    </source>
</reference>
<gene>
    <name evidence="1" type="ORF">BDD43_3547</name>
</gene>
<protein>
    <recommendedName>
        <fullName evidence="3">NlpE-like protein</fullName>
    </recommendedName>
</protein>
<dbReference type="AlphaFoldDB" id="A0A495J426"/>
<evidence type="ECO:0008006" key="3">
    <source>
        <dbReference type="Google" id="ProtNLM"/>
    </source>
</evidence>
<proteinExistence type="predicted"/>
<dbReference type="PROSITE" id="PS51257">
    <property type="entry name" value="PROKAR_LIPOPROTEIN"/>
    <property type="match status" value="1"/>
</dbReference>
<dbReference type="Proteomes" id="UP000268007">
    <property type="component" value="Unassembled WGS sequence"/>
</dbReference>
<keyword evidence="2" id="KW-1185">Reference proteome</keyword>
<sequence length="124" mass="13589">MKKYVLIAAIAIVSLSGCGNDPIKNFISGTYVKSVSGEYSTVSDTLTVSTTGTDLHYTIARRAAYVAIRNGKKQPTKHKTETLSGVYDPQTHILQEMVKGRTLTFDPEKQTLTVGSKGIYHKIH</sequence>
<evidence type="ECO:0000313" key="2">
    <source>
        <dbReference type="Proteomes" id="UP000268007"/>
    </source>
</evidence>
<dbReference type="OrthoDB" id="798527at2"/>
<accession>A0A495J426</accession>